<accession>A0A8J3S8S1</accession>
<name>A0A8J3S8S1_PLARO</name>
<dbReference type="EMBL" id="BOOI01000075">
    <property type="protein sequence ID" value="GIH88137.1"/>
    <property type="molecule type" value="Genomic_DNA"/>
</dbReference>
<sequence>MKPRSARHSGISPQVRRAARLSLRNKRTEWREYRRQVTEFELGRYLPVL</sequence>
<evidence type="ECO:0000313" key="2">
    <source>
        <dbReference type="Proteomes" id="UP000655044"/>
    </source>
</evidence>
<gene>
    <name evidence="1" type="ORF">Pro02_65450</name>
</gene>
<evidence type="ECO:0008006" key="3">
    <source>
        <dbReference type="Google" id="ProtNLM"/>
    </source>
</evidence>
<dbReference type="Proteomes" id="UP000655044">
    <property type="component" value="Unassembled WGS sequence"/>
</dbReference>
<evidence type="ECO:0000313" key="1">
    <source>
        <dbReference type="EMBL" id="GIH88137.1"/>
    </source>
</evidence>
<protein>
    <recommendedName>
        <fullName evidence="3">Glutamine synthetase</fullName>
    </recommendedName>
</protein>
<dbReference type="AlphaFoldDB" id="A0A8J3S8S1"/>
<comment type="caution">
    <text evidence="1">The sequence shown here is derived from an EMBL/GenBank/DDBJ whole genome shotgun (WGS) entry which is preliminary data.</text>
</comment>
<organism evidence="1 2">
    <name type="scientific">Planobispora rosea</name>
    <dbReference type="NCBI Taxonomy" id="35762"/>
    <lineage>
        <taxon>Bacteria</taxon>
        <taxon>Bacillati</taxon>
        <taxon>Actinomycetota</taxon>
        <taxon>Actinomycetes</taxon>
        <taxon>Streptosporangiales</taxon>
        <taxon>Streptosporangiaceae</taxon>
        <taxon>Planobispora</taxon>
    </lineage>
</organism>
<keyword evidence="2" id="KW-1185">Reference proteome</keyword>
<proteinExistence type="predicted"/>
<reference evidence="1" key="1">
    <citation type="submission" date="2021-01" db="EMBL/GenBank/DDBJ databases">
        <title>Whole genome shotgun sequence of Planobispora rosea NBRC 15558.</title>
        <authorList>
            <person name="Komaki H."/>
            <person name="Tamura T."/>
        </authorList>
    </citation>
    <scope>NUCLEOTIDE SEQUENCE</scope>
    <source>
        <strain evidence="1">NBRC 15558</strain>
    </source>
</reference>